<dbReference type="eggNOG" id="ENOG502SPSJ">
    <property type="taxonomic scope" value="Eukaryota"/>
</dbReference>
<dbReference type="OrthoDB" id="2662268at2759"/>
<dbReference type="KEGG" id="abp:AGABI1DRAFT111785"/>
<dbReference type="InParanoid" id="K5X0Y8"/>
<name>K5X0Y8_AGABU</name>
<sequence length="205" mass="22281">MTAYYCAASFHTGLHPSQISTYSSLAGALTPVSPPTLFTSPSRRRVPQTACKKVSNPAFEPIAFDYFEQARQGVALRDFTVKSQTGINQILSGANEPVLATAGIHKLDLRIMWVGYEHMGSSFSFPVSRTTTKGQLVAQIAKLLRTFCENAKASASSAPAWRIAPDAISFEQLYLVALYSFGGAVCQVDLAVDPTPEPKLVNERY</sequence>
<evidence type="ECO:0000313" key="1">
    <source>
        <dbReference type="EMBL" id="EKM81471.1"/>
    </source>
</evidence>
<reference evidence="2" key="1">
    <citation type="journal article" date="2012" name="Proc. Natl. Acad. Sci. U.S.A.">
        <title>Genome sequence of the button mushroom Agaricus bisporus reveals mechanisms governing adaptation to a humic-rich ecological niche.</title>
        <authorList>
            <person name="Morin E."/>
            <person name="Kohler A."/>
            <person name="Baker A.R."/>
            <person name="Foulongne-Oriol M."/>
            <person name="Lombard V."/>
            <person name="Nagy L.G."/>
            <person name="Ohm R.A."/>
            <person name="Patyshakuliyeva A."/>
            <person name="Brun A."/>
            <person name="Aerts A.L."/>
            <person name="Bailey A.M."/>
            <person name="Billette C."/>
            <person name="Coutinho P.M."/>
            <person name="Deakin G."/>
            <person name="Doddapaneni H."/>
            <person name="Floudas D."/>
            <person name="Grimwood J."/>
            <person name="Hilden K."/>
            <person name="Kuees U."/>
            <person name="LaButti K.M."/>
            <person name="Lapidus A."/>
            <person name="Lindquist E.A."/>
            <person name="Lucas S.M."/>
            <person name="Murat C."/>
            <person name="Riley R.W."/>
            <person name="Salamov A.A."/>
            <person name="Schmutz J."/>
            <person name="Subramanian V."/>
            <person name="Woesten H.A.B."/>
            <person name="Xu J."/>
            <person name="Eastwood D.C."/>
            <person name="Foster G.D."/>
            <person name="Sonnenberg A.S."/>
            <person name="Cullen D."/>
            <person name="de Vries R.P."/>
            <person name="Lundell T."/>
            <person name="Hibbett D.S."/>
            <person name="Henrissat B."/>
            <person name="Burton K.S."/>
            <person name="Kerrigan R.W."/>
            <person name="Challen M.P."/>
            <person name="Grigoriev I.V."/>
            <person name="Martin F."/>
        </authorList>
    </citation>
    <scope>NUCLEOTIDE SEQUENCE [LARGE SCALE GENOMIC DNA]</scope>
    <source>
        <strain evidence="2">JB137-S8 / ATCC MYA-4627 / FGSC 10392</strain>
    </source>
</reference>
<protein>
    <submittedName>
        <fullName evidence="1">Uncharacterized protein</fullName>
    </submittedName>
</protein>
<dbReference type="GeneID" id="18823410"/>
<dbReference type="HOGENOM" id="CLU_088650_0_0_1"/>
<accession>K5X0Y8</accession>
<evidence type="ECO:0000313" key="2">
    <source>
        <dbReference type="Proteomes" id="UP000008493"/>
    </source>
</evidence>
<keyword evidence="2" id="KW-1185">Reference proteome</keyword>
<proteinExistence type="predicted"/>
<dbReference type="AlphaFoldDB" id="K5X0Y8"/>
<dbReference type="RefSeq" id="XP_007327387.1">
    <property type="nucleotide sequence ID" value="XM_007327325.1"/>
</dbReference>
<dbReference type="OMA" id="MTAYYCA"/>
<gene>
    <name evidence="1" type="ORF">AGABI1DRAFT_111785</name>
</gene>
<organism evidence="1 2">
    <name type="scientific">Agaricus bisporus var. burnettii (strain JB137-S8 / ATCC MYA-4627 / FGSC 10392)</name>
    <name type="common">White button mushroom</name>
    <dbReference type="NCBI Taxonomy" id="597362"/>
    <lineage>
        <taxon>Eukaryota</taxon>
        <taxon>Fungi</taxon>
        <taxon>Dikarya</taxon>
        <taxon>Basidiomycota</taxon>
        <taxon>Agaricomycotina</taxon>
        <taxon>Agaricomycetes</taxon>
        <taxon>Agaricomycetidae</taxon>
        <taxon>Agaricales</taxon>
        <taxon>Agaricineae</taxon>
        <taxon>Agaricaceae</taxon>
        <taxon>Agaricus</taxon>
    </lineage>
</organism>
<dbReference type="EMBL" id="JH971387">
    <property type="protein sequence ID" value="EKM81471.1"/>
    <property type="molecule type" value="Genomic_DNA"/>
</dbReference>
<dbReference type="Proteomes" id="UP000008493">
    <property type="component" value="Unassembled WGS sequence"/>
</dbReference>